<gene>
    <name evidence="2" type="ORF">NCTC4670_01876</name>
</gene>
<dbReference type="CDD" id="cd00093">
    <property type="entry name" value="HTH_XRE"/>
    <property type="match status" value="1"/>
</dbReference>
<dbReference type="InterPro" id="IPR001387">
    <property type="entry name" value="Cro/C1-type_HTH"/>
</dbReference>
<dbReference type="RefSeq" id="WP_115246594.1">
    <property type="nucleotide sequence ID" value="NZ_UHFG01000004.1"/>
</dbReference>
<dbReference type="Proteomes" id="UP000254797">
    <property type="component" value="Unassembled WGS sequence"/>
</dbReference>
<evidence type="ECO:0000313" key="3">
    <source>
        <dbReference type="Proteomes" id="UP000254797"/>
    </source>
</evidence>
<dbReference type="PROSITE" id="PS50943">
    <property type="entry name" value="HTH_CROC1"/>
    <property type="match status" value="1"/>
</dbReference>
<accession>A0A380JWZ9</accession>
<dbReference type="AlphaFoldDB" id="A0A380JWZ9"/>
<sequence>MIRNNLAKLMIDRGISATQLYNDTGIARSTISKISNNNTDKISLQTIDKICNYLGVSPMQFFDFLGYEVKVNCGFEDYENFEEMQKNYEENSYIKEKAWLSISFYSMNTLKYNFDFNFDYINDFEPGYPFDEGYISYIDNMIYNSDNPSSDIFEEIPIQFKNDILNTVKNELSDYFRVSKQSKTISNFDPVILEIL</sequence>
<dbReference type="SUPFAM" id="SSF47413">
    <property type="entry name" value="lambda repressor-like DNA-binding domains"/>
    <property type="match status" value="1"/>
</dbReference>
<evidence type="ECO:0000259" key="1">
    <source>
        <dbReference type="PROSITE" id="PS50943"/>
    </source>
</evidence>
<dbReference type="InterPro" id="IPR010982">
    <property type="entry name" value="Lambda_DNA-bd_dom_sf"/>
</dbReference>
<dbReference type="SMART" id="SM00530">
    <property type="entry name" value="HTH_XRE"/>
    <property type="match status" value="1"/>
</dbReference>
<dbReference type="Pfam" id="PF13443">
    <property type="entry name" value="HTH_26"/>
    <property type="match status" value="1"/>
</dbReference>
<name>A0A380JWZ9_STRDY</name>
<dbReference type="GO" id="GO:0003677">
    <property type="term" value="F:DNA binding"/>
    <property type="evidence" value="ECO:0007669"/>
    <property type="project" value="InterPro"/>
</dbReference>
<proteinExistence type="predicted"/>
<feature type="domain" description="HTH cro/C1-type" evidence="1">
    <location>
        <begin position="6"/>
        <end position="62"/>
    </location>
</feature>
<dbReference type="Gene3D" id="1.10.260.40">
    <property type="entry name" value="lambda repressor-like DNA-binding domains"/>
    <property type="match status" value="1"/>
</dbReference>
<protein>
    <submittedName>
        <fullName evidence="2">Cro/CI family transcriptional regulator</fullName>
    </submittedName>
</protein>
<dbReference type="EMBL" id="UHFG01000004">
    <property type="protein sequence ID" value="SUN51196.1"/>
    <property type="molecule type" value="Genomic_DNA"/>
</dbReference>
<reference evidence="2 3" key="1">
    <citation type="submission" date="2018-06" db="EMBL/GenBank/DDBJ databases">
        <authorList>
            <consortium name="Pathogen Informatics"/>
            <person name="Doyle S."/>
        </authorList>
    </citation>
    <scope>NUCLEOTIDE SEQUENCE [LARGE SCALE GENOMIC DNA]</scope>
    <source>
        <strain evidence="2 3">NCTC4670</strain>
    </source>
</reference>
<evidence type="ECO:0000313" key="2">
    <source>
        <dbReference type="EMBL" id="SUN51196.1"/>
    </source>
</evidence>
<organism evidence="2 3">
    <name type="scientific">Streptococcus dysgalactiae subsp. dysgalactiae</name>
    <dbReference type="NCBI Taxonomy" id="99822"/>
    <lineage>
        <taxon>Bacteria</taxon>
        <taxon>Bacillati</taxon>
        <taxon>Bacillota</taxon>
        <taxon>Bacilli</taxon>
        <taxon>Lactobacillales</taxon>
        <taxon>Streptococcaceae</taxon>
        <taxon>Streptococcus</taxon>
    </lineage>
</organism>